<keyword evidence="9" id="KW-1185">Reference proteome</keyword>
<reference evidence="8 9" key="1">
    <citation type="journal article" date="2017" name="Int. J. Syst. Evol. Microbiol.">
        <title>Jeotgalibaca porci sp. nov. and Jeotgalibaca arthritidis sp. nov., isolated from pigs, and emended description of the genus Jeotgalibaca.</title>
        <authorList>
            <person name="Zamora L."/>
            <person name="Perez-Sancho M."/>
            <person name="Dominguez L."/>
            <person name="Fernandez-Garayzabal J.F."/>
            <person name="Vela A.I."/>
        </authorList>
    </citation>
    <scope>NUCLEOTIDE SEQUENCE [LARGE SCALE GENOMIC DNA]</scope>
    <source>
        <strain evidence="8 9">CCUG 69148</strain>
    </source>
</reference>
<evidence type="ECO:0000256" key="1">
    <source>
        <dbReference type="ARBA" id="ARBA00009865"/>
    </source>
</evidence>
<dbReference type="Pfam" id="PF04616">
    <property type="entry name" value="Glyco_hydro_43"/>
    <property type="match status" value="1"/>
</dbReference>
<comment type="similarity">
    <text evidence="1 6">Belongs to the glycosyl hydrolase 43 family.</text>
</comment>
<dbReference type="InterPro" id="IPR051795">
    <property type="entry name" value="Glycosyl_Hydrlase_43"/>
</dbReference>
<feature type="active site" description="Proton donor" evidence="4">
    <location>
        <position position="180"/>
    </location>
</feature>
<evidence type="ECO:0000256" key="6">
    <source>
        <dbReference type="RuleBase" id="RU361187"/>
    </source>
</evidence>
<feature type="active site" description="Proton acceptor" evidence="4">
    <location>
        <position position="17"/>
    </location>
</feature>
<sequence length="503" mass="58076">MTKETVKNPIIPLDYPDPDVIRVGDTYYMVSTTMYFIPGCEILRSYDLVNWEHACYVYDQLDSTKAQRLEEGENIYGKGMWAASLRYHKGQFYVVFAANDTQKTYLYRTASLEEKWTKTEIKGFYHDSSLFFDDDDKVYIVYGNRQIWLTELEEDLSGPKEGGLHRIIVSEEGNQRLAYEGAHFYKINGHYYVFLIHSLPHEWKRTQACFMSHSLMGTFTGGDIVNDDIDYHNQGVAQGGIVDTPEGEWYAILFQDRGAVGRVPVLAPLSWKDKYPVIGENKKIPAKFSVTSTKENYMYTPLFGSDDFKTKTPLLHGLQSFWQFNHEPHLDGYSVNYEEGYIEITNKSVQQEFTQAHNMLTQRMLFPSSAAEVTVDASALKEGDIAGIAALQYQYAFIGVTLENNEYFVVYQSATKQESERVLYKEIKKMPVIDPSQITFKVEANFKDQIDTIRFFYEDIQIGSPHHVAFDIEYFTGCRYALFNWATKEINGSARFSQFDYLQ</sequence>
<evidence type="ECO:0000313" key="9">
    <source>
        <dbReference type="Proteomes" id="UP000501830"/>
    </source>
</evidence>
<protein>
    <submittedName>
        <fullName evidence="8">Glycosyl hydrolase 43 family protein</fullName>
    </submittedName>
</protein>
<dbReference type="Gene3D" id="2.115.10.20">
    <property type="entry name" value="Glycosyl hydrolase domain, family 43"/>
    <property type="match status" value="1"/>
</dbReference>
<evidence type="ECO:0000256" key="5">
    <source>
        <dbReference type="PIRSR" id="PIRSR606710-2"/>
    </source>
</evidence>
<dbReference type="InterPro" id="IPR006710">
    <property type="entry name" value="Glyco_hydro_43"/>
</dbReference>
<evidence type="ECO:0000313" key="8">
    <source>
        <dbReference type="EMBL" id="QIK50746.1"/>
    </source>
</evidence>
<accession>A0A6G7WEU9</accession>
<keyword evidence="2 6" id="KW-0378">Hydrolase</keyword>
<dbReference type="InterPro" id="IPR023296">
    <property type="entry name" value="Glyco_hydro_beta-prop_sf"/>
</dbReference>
<evidence type="ECO:0000256" key="3">
    <source>
        <dbReference type="ARBA" id="ARBA00023295"/>
    </source>
</evidence>
<dbReference type="InterPro" id="IPR041542">
    <property type="entry name" value="GH43_C2"/>
</dbReference>
<dbReference type="GeneID" id="94551814"/>
<name>A0A6G7WEU9_9LACT</name>
<dbReference type="PANTHER" id="PTHR42812">
    <property type="entry name" value="BETA-XYLOSIDASE"/>
    <property type="match status" value="1"/>
</dbReference>
<dbReference type="Proteomes" id="UP000501830">
    <property type="component" value="Chromosome"/>
</dbReference>
<proteinExistence type="inferred from homology"/>
<dbReference type="GO" id="GO:0004553">
    <property type="term" value="F:hydrolase activity, hydrolyzing O-glycosyl compounds"/>
    <property type="evidence" value="ECO:0007669"/>
    <property type="project" value="InterPro"/>
</dbReference>
<dbReference type="SUPFAM" id="SSF75005">
    <property type="entry name" value="Arabinanase/levansucrase/invertase"/>
    <property type="match status" value="1"/>
</dbReference>
<feature type="domain" description="Beta-xylosidase C-terminal Concanavalin A-like" evidence="7">
    <location>
        <begin position="318"/>
        <end position="501"/>
    </location>
</feature>
<dbReference type="InterPro" id="IPR013320">
    <property type="entry name" value="ConA-like_dom_sf"/>
</dbReference>
<gene>
    <name evidence="8" type="ORF">G7058_00905</name>
</gene>
<keyword evidence="3 6" id="KW-0326">Glycosidase</keyword>
<dbReference type="RefSeq" id="WP_166061783.1">
    <property type="nucleotide sequence ID" value="NZ_CP049889.1"/>
</dbReference>
<feature type="site" description="Important for catalytic activity, responsible for pKa modulation of the active site Glu and correct orientation of both the proton donor and substrate" evidence="5">
    <location>
        <position position="127"/>
    </location>
</feature>
<dbReference type="Pfam" id="PF17851">
    <property type="entry name" value="GH43_C2"/>
    <property type="match status" value="1"/>
</dbReference>
<dbReference type="GO" id="GO:0005975">
    <property type="term" value="P:carbohydrate metabolic process"/>
    <property type="evidence" value="ECO:0007669"/>
    <property type="project" value="InterPro"/>
</dbReference>
<organism evidence="8 9">
    <name type="scientific">Jeotgalibaca porci</name>
    <dbReference type="NCBI Taxonomy" id="1868793"/>
    <lineage>
        <taxon>Bacteria</taxon>
        <taxon>Bacillati</taxon>
        <taxon>Bacillota</taxon>
        <taxon>Bacilli</taxon>
        <taxon>Lactobacillales</taxon>
        <taxon>Carnobacteriaceae</taxon>
        <taxon>Jeotgalibaca</taxon>
    </lineage>
</organism>
<evidence type="ECO:0000259" key="7">
    <source>
        <dbReference type="Pfam" id="PF17851"/>
    </source>
</evidence>
<dbReference type="PANTHER" id="PTHR42812:SF12">
    <property type="entry name" value="BETA-XYLOSIDASE-RELATED"/>
    <property type="match status" value="1"/>
</dbReference>
<evidence type="ECO:0000256" key="2">
    <source>
        <dbReference type="ARBA" id="ARBA00022801"/>
    </source>
</evidence>
<dbReference type="Gene3D" id="2.60.120.200">
    <property type="match status" value="1"/>
</dbReference>
<dbReference type="EMBL" id="CP049889">
    <property type="protein sequence ID" value="QIK50746.1"/>
    <property type="molecule type" value="Genomic_DNA"/>
</dbReference>
<evidence type="ECO:0000256" key="4">
    <source>
        <dbReference type="PIRSR" id="PIRSR606710-1"/>
    </source>
</evidence>
<dbReference type="SUPFAM" id="SSF49899">
    <property type="entry name" value="Concanavalin A-like lectins/glucanases"/>
    <property type="match status" value="1"/>
</dbReference>
<dbReference type="CDD" id="cd09001">
    <property type="entry name" value="GH43_FsAxh1-like"/>
    <property type="match status" value="1"/>
</dbReference>
<dbReference type="KEGG" id="jpo:G7058_00905"/>
<dbReference type="AlphaFoldDB" id="A0A6G7WEU9"/>